<sequence>MTNSATPKRKIPVIIDTDPGVDDTIAILLALTLPELDILGFIVHFGNTDLEASYINIFKIYHNVSLQIEKDPASAARFPNFSQARKPFVARGPAGPLSGELHSASYFHGKDGLSGITATHPELNPPPPLIGSPSHPQLAPTDRPGHLVALDLLREFPAREITYIALGPLTNLAHMLRTDAQLVREKIGRVVIMGGALDVPGNTSPVAEFNFFADPYAVAEVLTPTGGALGLPLERVLLLPLDITTSHELPFPAYGAAVDAAFSQPPSDPDAVLAKNPALEPIAYFTSAIFGRLRGVMNAFGNDAMELHDITAVWCAAHNPPQPDAASDSQTQVVAADGWSVRRRIMTMERTGEHTRGMCIVDRRADVGAYAPGANRAHVQAILERAAVEHGPFESAVLPAQVEVEEVPPPSRSASEPEEGVPVVISTPGPAVLLELMLERIWGVQGAK</sequence>
<proteinExistence type="predicted"/>
<accession>A0ACB8RK68</accession>
<dbReference type="EMBL" id="MU275979">
    <property type="protein sequence ID" value="KAI0044554.1"/>
    <property type="molecule type" value="Genomic_DNA"/>
</dbReference>
<protein>
    <submittedName>
        <fullName evidence="1">Nucleoside hydrolase</fullName>
    </submittedName>
</protein>
<reference evidence="1" key="1">
    <citation type="submission" date="2021-02" db="EMBL/GenBank/DDBJ databases">
        <authorList>
            <consortium name="DOE Joint Genome Institute"/>
            <person name="Ahrendt S."/>
            <person name="Looney B.P."/>
            <person name="Miyauchi S."/>
            <person name="Morin E."/>
            <person name="Drula E."/>
            <person name="Courty P.E."/>
            <person name="Chicoki N."/>
            <person name="Fauchery L."/>
            <person name="Kohler A."/>
            <person name="Kuo A."/>
            <person name="Labutti K."/>
            <person name="Pangilinan J."/>
            <person name="Lipzen A."/>
            <person name="Riley R."/>
            <person name="Andreopoulos W."/>
            <person name="He G."/>
            <person name="Johnson J."/>
            <person name="Barry K.W."/>
            <person name="Grigoriev I.V."/>
            <person name="Nagy L."/>
            <person name="Hibbett D."/>
            <person name="Henrissat B."/>
            <person name="Matheny P.B."/>
            <person name="Labbe J."/>
            <person name="Martin F."/>
        </authorList>
    </citation>
    <scope>NUCLEOTIDE SEQUENCE</scope>
    <source>
        <strain evidence="1">FP105234-sp</strain>
    </source>
</reference>
<keyword evidence="2" id="KW-1185">Reference proteome</keyword>
<organism evidence="1 2">
    <name type="scientific">Auriscalpium vulgare</name>
    <dbReference type="NCBI Taxonomy" id="40419"/>
    <lineage>
        <taxon>Eukaryota</taxon>
        <taxon>Fungi</taxon>
        <taxon>Dikarya</taxon>
        <taxon>Basidiomycota</taxon>
        <taxon>Agaricomycotina</taxon>
        <taxon>Agaricomycetes</taxon>
        <taxon>Russulales</taxon>
        <taxon>Auriscalpiaceae</taxon>
        <taxon>Auriscalpium</taxon>
    </lineage>
</organism>
<comment type="caution">
    <text evidence="1">The sequence shown here is derived from an EMBL/GenBank/DDBJ whole genome shotgun (WGS) entry which is preliminary data.</text>
</comment>
<evidence type="ECO:0000313" key="2">
    <source>
        <dbReference type="Proteomes" id="UP000814033"/>
    </source>
</evidence>
<gene>
    <name evidence="1" type="ORF">FA95DRAFT_1681115</name>
</gene>
<reference evidence="1" key="2">
    <citation type="journal article" date="2022" name="New Phytol.">
        <title>Evolutionary transition to the ectomycorrhizal habit in the genomes of a hyperdiverse lineage of mushroom-forming fungi.</title>
        <authorList>
            <person name="Looney B."/>
            <person name="Miyauchi S."/>
            <person name="Morin E."/>
            <person name="Drula E."/>
            <person name="Courty P.E."/>
            <person name="Kohler A."/>
            <person name="Kuo A."/>
            <person name="LaButti K."/>
            <person name="Pangilinan J."/>
            <person name="Lipzen A."/>
            <person name="Riley R."/>
            <person name="Andreopoulos W."/>
            <person name="He G."/>
            <person name="Johnson J."/>
            <person name="Nolan M."/>
            <person name="Tritt A."/>
            <person name="Barry K.W."/>
            <person name="Grigoriev I.V."/>
            <person name="Nagy L.G."/>
            <person name="Hibbett D."/>
            <person name="Henrissat B."/>
            <person name="Matheny P.B."/>
            <person name="Labbe J."/>
            <person name="Martin F.M."/>
        </authorList>
    </citation>
    <scope>NUCLEOTIDE SEQUENCE</scope>
    <source>
        <strain evidence="1">FP105234-sp</strain>
    </source>
</reference>
<name>A0ACB8RK68_9AGAM</name>
<keyword evidence="1" id="KW-0378">Hydrolase</keyword>
<dbReference type="Proteomes" id="UP000814033">
    <property type="component" value="Unassembled WGS sequence"/>
</dbReference>
<evidence type="ECO:0000313" key="1">
    <source>
        <dbReference type="EMBL" id="KAI0044554.1"/>
    </source>
</evidence>